<dbReference type="Pfam" id="PF00472">
    <property type="entry name" value="RF-1"/>
    <property type="match status" value="1"/>
</dbReference>
<dbReference type="GO" id="GO:0003747">
    <property type="term" value="F:translation release factor activity"/>
    <property type="evidence" value="ECO:0007669"/>
    <property type="project" value="InterPro"/>
</dbReference>
<gene>
    <name evidence="5" type="ORF">cyc_06556</name>
</gene>
<dbReference type="Gene3D" id="3.30.160.20">
    <property type="match status" value="1"/>
</dbReference>
<dbReference type="Gene3D" id="3.30.70.1660">
    <property type="match status" value="1"/>
</dbReference>
<accession>A0A1D3D3H8</accession>
<keyword evidence="2" id="KW-0488">Methylation</keyword>
<comment type="similarity">
    <text evidence="1">Belongs to the prokaryotic/mitochondrial release factor family.</text>
</comment>
<dbReference type="FunCoup" id="A0A1D3D3H8">
    <property type="interactions" value="263"/>
</dbReference>
<sequence>MAICCRSVSRLALRIQPFCAARSDTAPWTPSRCIPSRSAAHNRRSSAERLLPQRQQHCCSSIRWTGSFAAHVASQHREYLVAKETAWCWKKSHTATASAARFTTSTVSAKAGRELLLDEPQRLVLEREGAVVAEISDLLLQHAEVLAAVAEGRTSARNKHKRSEASTDEAMLEVLAGVGGEEAAQFASELFGMYGALAERQGWRFDVLERNKSAEGCGLKNAKALVSGHGVGVLLVLEAGVHRVQRVPSTDAKRRLQTSTAAVTVLPCVSEVEVDMSPSSLRIESMRASGPGGQSVNKSETAVRVTHLPTGLSVCMKDTSSQMGGKYRSEKIRTYNFPSDCVRDHRISQHVANVREFLGSADGLPQLLNELYMQHQKVVLNETLQAIQSIVEQR</sequence>
<evidence type="ECO:0000256" key="3">
    <source>
        <dbReference type="ARBA" id="ARBA00022917"/>
    </source>
</evidence>
<organism evidence="5 6">
    <name type="scientific">Cyclospora cayetanensis</name>
    <dbReference type="NCBI Taxonomy" id="88456"/>
    <lineage>
        <taxon>Eukaryota</taxon>
        <taxon>Sar</taxon>
        <taxon>Alveolata</taxon>
        <taxon>Apicomplexa</taxon>
        <taxon>Conoidasida</taxon>
        <taxon>Coccidia</taxon>
        <taxon>Eucoccidiorida</taxon>
        <taxon>Eimeriorina</taxon>
        <taxon>Eimeriidae</taxon>
        <taxon>Cyclospora</taxon>
    </lineage>
</organism>
<evidence type="ECO:0000256" key="1">
    <source>
        <dbReference type="ARBA" id="ARBA00010835"/>
    </source>
</evidence>
<dbReference type="PROSITE" id="PS00745">
    <property type="entry name" value="RF_PROK_I"/>
    <property type="match status" value="1"/>
</dbReference>
<protein>
    <submittedName>
        <fullName evidence="5">Peptide chain release factor</fullName>
    </submittedName>
</protein>
<evidence type="ECO:0000313" key="5">
    <source>
        <dbReference type="EMBL" id="OEH77971.1"/>
    </source>
</evidence>
<dbReference type="SUPFAM" id="SSF75620">
    <property type="entry name" value="Release factor"/>
    <property type="match status" value="1"/>
</dbReference>
<dbReference type="SMART" id="SM00937">
    <property type="entry name" value="PCRF"/>
    <property type="match status" value="1"/>
</dbReference>
<evidence type="ECO:0000313" key="6">
    <source>
        <dbReference type="Proteomes" id="UP000095192"/>
    </source>
</evidence>
<keyword evidence="3" id="KW-0648">Protein biosynthesis</keyword>
<dbReference type="InterPro" id="IPR045853">
    <property type="entry name" value="Pep_chain_release_fac_I_sf"/>
</dbReference>
<comment type="caution">
    <text evidence="5">The sequence shown here is derived from an EMBL/GenBank/DDBJ whole genome shotgun (WGS) entry which is preliminary data.</text>
</comment>
<proteinExistence type="inferred from homology"/>
<dbReference type="VEuPathDB" id="ToxoDB:cyc_06556"/>
<dbReference type="VEuPathDB" id="ToxoDB:LOC34622694"/>
<keyword evidence="6" id="KW-1185">Reference proteome</keyword>
<reference evidence="5 6" key="1">
    <citation type="journal article" date="2016" name="BMC Genomics">
        <title>Comparative genomics reveals Cyclospora cayetanensis possesses coccidia-like metabolism and invasion components but unique surface antigens.</title>
        <authorList>
            <person name="Liu S."/>
            <person name="Wang L."/>
            <person name="Zheng H."/>
            <person name="Xu Z."/>
            <person name="Roellig D.M."/>
            <person name="Li N."/>
            <person name="Frace M.A."/>
            <person name="Tang K."/>
            <person name="Arrowood M.J."/>
            <person name="Moss D.M."/>
            <person name="Zhang L."/>
            <person name="Feng Y."/>
            <person name="Xiao L."/>
        </authorList>
    </citation>
    <scope>NUCLEOTIDE SEQUENCE [LARGE SCALE GENOMIC DNA]</scope>
    <source>
        <strain evidence="5 6">CHN_HEN01</strain>
    </source>
</reference>
<dbReference type="EMBL" id="JROU02000911">
    <property type="protein sequence ID" value="OEH77971.1"/>
    <property type="molecule type" value="Genomic_DNA"/>
</dbReference>
<evidence type="ECO:0000256" key="2">
    <source>
        <dbReference type="ARBA" id="ARBA00022481"/>
    </source>
</evidence>
<dbReference type="Proteomes" id="UP000095192">
    <property type="component" value="Unassembled WGS sequence"/>
</dbReference>
<dbReference type="PANTHER" id="PTHR43804">
    <property type="entry name" value="LD18447P"/>
    <property type="match status" value="1"/>
</dbReference>
<dbReference type="AlphaFoldDB" id="A0A1D3D3H8"/>
<dbReference type="InterPro" id="IPR005139">
    <property type="entry name" value="PCRF"/>
</dbReference>
<dbReference type="InterPro" id="IPR000352">
    <property type="entry name" value="Pep_chain_release_fac_I"/>
</dbReference>
<dbReference type="InterPro" id="IPR050057">
    <property type="entry name" value="Prokaryotic/Mito_RF"/>
</dbReference>
<evidence type="ECO:0000259" key="4">
    <source>
        <dbReference type="PROSITE" id="PS00745"/>
    </source>
</evidence>
<feature type="domain" description="Prokaryotic-type class I peptide chain release factors" evidence="4">
    <location>
        <begin position="287"/>
        <end position="303"/>
    </location>
</feature>
<dbReference type="GO" id="GO:0005737">
    <property type="term" value="C:cytoplasm"/>
    <property type="evidence" value="ECO:0007669"/>
    <property type="project" value="UniProtKB-ARBA"/>
</dbReference>
<name>A0A1D3D3H8_9EIME</name>
<dbReference type="InParanoid" id="A0A1D3D3H8"/>
<dbReference type="PANTHER" id="PTHR43804:SF7">
    <property type="entry name" value="LD18447P"/>
    <property type="match status" value="1"/>
</dbReference>
<dbReference type="Pfam" id="PF03462">
    <property type="entry name" value="PCRF"/>
    <property type="match status" value="1"/>
</dbReference>